<organism evidence="3 4">
    <name type="scientific">Ephemerocybe angulata</name>
    <dbReference type="NCBI Taxonomy" id="980116"/>
    <lineage>
        <taxon>Eukaryota</taxon>
        <taxon>Fungi</taxon>
        <taxon>Dikarya</taxon>
        <taxon>Basidiomycota</taxon>
        <taxon>Agaricomycotina</taxon>
        <taxon>Agaricomycetes</taxon>
        <taxon>Agaricomycetidae</taxon>
        <taxon>Agaricales</taxon>
        <taxon>Agaricineae</taxon>
        <taxon>Psathyrellaceae</taxon>
        <taxon>Ephemerocybe</taxon>
    </lineage>
</organism>
<dbReference type="EMBL" id="JACGCI010000110">
    <property type="protein sequence ID" value="KAF6745104.1"/>
    <property type="molecule type" value="Genomic_DNA"/>
</dbReference>
<dbReference type="EMBL" id="JACGCI010000044">
    <property type="protein sequence ID" value="KAF6752510.1"/>
    <property type="molecule type" value="Genomic_DNA"/>
</dbReference>
<name>A0A8H6M2W5_9AGAR</name>
<protein>
    <submittedName>
        <fullName evidence="3">Uncharacterized protein</fullName>
    </submittedName>
</protein>
<evidence type="ECO:0000256" key="1">
    <source>
        <dbReference type="SAM" id="MobiDB-lite"/>
    </source>
</evidence>
<keyword evidence="4" id="KW-1185">Reference proteome</keyword>
<proteinExistence type="predicted"/>
<feature type="region of interest" description="Disordered" evidence="1">
    <location>
        <begin position="51"/>
        <end position="70"/>
    </location>
</feature>
<dbReference type="Proteomes" id="UP000521943">
    <property type="component" value="Unassembled WGS sequence"/>
</dbReference>
<reference evidence="3 4" key="1">
    <citation type="submission" date="2020-07" db="EMBL/GenBank/DDBJ databases">
        <title>Comparative genomics of pyrophilous fungi reveals a link between fire events and developmental genes.</title>
        <authorList>
            <consortium name="DOE Joint Genome Institute"/>
            <person name="Steindorff A.S."/>
            <person name="Carver A."/>
            <person name="Calhoun S."/>
            <person name="Stillman K."/>
            <person name="Liu H."/>
            <person name="Lipzen A."/>
            <person name="Pangilinan J."/>
            <person name="Labutti K."/>
            <person name="Bruns T.D."/>
            <person name="Grigoriev I.V."/>
        </authorList>
    </citation>
    <scope>NUCLEOTIDE SEQUENCE [LARGE SCALE GENOMIC DNA]</scope>
    <source>
        <strain evidence="3 4">CBS 144469</strain>
    </source>
</reference>
<gene>
    <name evidence="3" type="ORF">DFP72DRAFT_454527</name>
    <name evidence="2" type="ORF">DFP72DRAFT_58787</name>
</gene>
<evidence type="ECO:0000313" key="2">
    <source>
        <dbReference type="EMBL" id="KAF6745104.1"/>
    </source>
</evidence>
<evidence type="ECO:0000313" key="4">
    <source>
        <dbReference type="Proteomes" id="UP000521943"/>
    </source>
</evidence>
<accession>A0A8H6M2W5</accession>
<sequence length="153" mass="17072">MCPTAEPLMLSLSLEGATSGHRDGVPRPLRKTGLGLQRAFRIHRSDREGLETTTACSDPGATPRIHPRRRQSTLSSMSCSALTHPAIEQPPTLPAVFLANFDSCSMISVARVTLSERTDGRLYRWMDGWRGDWIPSIGEYFDRILLSLRRCAF</sequence>
<comment type="caution">
    <text evidence="3">The sequence shown here is derived from an EMBL/GenBank/DDBJ whole genome shotgun (WGS) entry which is preliminary data.</text>
</comment>
<dbReference type="AlphaFoldDB" id="A0A8H6M2W5"/>
<evidence type="ECO:0000313" key="3">
    <source>
        <dbReference type="EMBL" id="KAF6752510.1"/>
    </source>
</evidence>